<evidence type="ECO:0008006" key="4">
    <source>
        <dbReference type="Google" id="ProtNLM"/>
    </source>
</evidence>
<keyword evidence="3" id="KW-1185">Reference proteome</keyword>
<proteinExistence type="predicted"/>
<sequence length="111" mass="11948">MADTDPEALEREIERTRAELARTVDAIADRVSPKRVAERGVARLKANAEEFVSSIGDFVGVGRPAPYAEDAEEDGEARDEYPPPNLAPLLIGVGAVVVIGAAIVLLRRRGR</sequence>
<organism evidence="2 3">
    <name type="scientific">Microbispora corallina</name>
    <dbReference type="NCBI Taxonomy" id="83302"/>
    <lineage>
        <taxon>Bacteria</taxon>
        <taxon>Bacillati</taxon>
        <taxon>Actinomycetota</taxon>
        <taxon>Actinomycetes</taxon>
        <taxon>Streptosporangiales</taxon>
        <taxon>Streptosporangiaceae</taxon>
        <taxon>Microbispora</taxon>
    </lineage>
</organism>
<protein>
    <recommendedName>
        <fullName evidence="4">DUF3618 domain-containing protein</fullName>
    </recommendedName>
</protein>
<evidence type="ECO:0000313" key="2">
    <source>
        <dbReference type="EMBL" id="GIH39722.1"/>
    </source>
</evidence>
<dbReference type="Pfam" id="PF12277">
    <property type="entry name" value="DUF3618"/>
    <property type="match status" value="1"/>
</dbReference>
<accession>A0ABQ4FY34</accession>
<keyword evidence="1" id="KW-1133">Transmembrane helix</keyword>
<dbReference type="EMBL" id="BOOC01000010">
    <property type="protein sequence ID" value="GIH39722.1"/>
    <property type="molecule type" value="Genomic_DNA"/>
</dbReference>
<dbReference type="Proteomes" id="UP000603904">
    <property type="component" value="Unassembled WGS sequence"/>
</dbReference>
<feature type="transmembrane region" description="Helical" evidence="1">
    <location>
        <begin position="86"/>
        <end position="106"/>
    </location>
</feature>
<comment type="caution">
    <text evidence="2">The sequence shown here is derived from an EMBL/GenBank/DDBJ whole genome shotgun (WGS) entry which is preliminary data.</text>
</comment>
<gene>
    <name evidence="2" type="ORF">Mco01_27220</name>
</gene>
<evidence type="ECO:0000313" key="3">
    <source>
        <dbReference type="Proteomes" id="UP000603904"/>
    </source>
</evidence>
<keyword evidence="1" id="KW-0472">Membrane</keyword>
<reference evidence="2 3" key="1">
    <citation type="submission" date="2021-01" db="EMBL/GenBank/DDBJ databases">
        <title>Whole genome shotgun sequence of Microbispora corallina NBRC 16416.</title>
        <authorList>
            <person name="Komaki H."/>
            <person name="Tamura T."/>
        </authorList>
    </citation>
    <scope>NUCLEOTIDE SEQUENCE [LARGE SCALE GENOMIC DNA]</scope>
    <source>
        <strain evidence="2 3">NBRC 16416</strain>
    </source>
</reference>
<keyword evidence="1" id="KW-0812">Transmembrane</keyword>
<dbReference type="InterPro" id="IPR022062">
    <property type="entry name" value="DUF3618"/>
</dbReference>
<name>A0ABQ4FY34_9ACTN</name>
<evidence type="ECO:0000256" key="1">
    <source>
        <dbReference type="SAM" id="Phobius"/>
    </source>
</evidence>
<dbReference type="RefSeq" id="WP_204057222.1">
    <property type="nucleotide sequence ID" value="NZ_BAAAGP010000004.1"/>
</dbReference>